<dbReference type="GO" id="GO:0006310">
    <property type="term" value="P:DNA recombination"/>
    <property type="evidence" value="ECO:0007669"/>
    <property type="project" value="UniProtKB-KW"/>
</dbReference>
<evidence type="ECO:0000259" key="5">
    <source>
        <dbReference type="PROSITE" id="PS51898"/>
    </source>
</evidence>
<feature type="domain" description="Tyr recombinase" evidence="5">
    <location>
        <begin position="184"/>
        <end position="362"/>
    </location>
</feature>
<dbReference type="InterPro" id="IPR025166">
    <property type="entry name" value="Integrase_DNA_bind_dom"/>
</dbReference>
<evidence type="ECO:0000256" key="1">
    <source>
        <dbReference type="ARBA" id="ARBA00008857"/>
    </source>
</evidence>
<dbReference type="PROSITE" id="PS51898">
    <property type="entry name" value="TYR_RECOMBINASE"/>
    <property type="match status" value="1"/>
</dbReference>
<dbReference type="InterPro" id="IPR002104">
    <property type="entry name" value="Integrase_catalytic"/>
</dbReference>
<dbReference type="InterPro" id="IPR038488">
    <property type="entry name" value="Integrase_DNA-bd_sf"/>
</dbReference>
<comment type="similarity">
    <text evidence="1">Belongs to the 'phage' integrase family.</text>
</comment>
<dbReference type="Pfam" id="PF22022">
    <property type="entry name" value="Phage_int_M"/>
    <property type="match status" value="1"/>
</dbReference>
<dbReference type="PROSITE" id="PS51900">
    <property type="entry name" value="CB"/>
    <property type="match status" value="1"/>
</dbReference>
<dbReference type="InterPro" id="IPR011010">
    <property type="entry name" value="DNA_brk_join_enz"/>
</dbReference>
<dbReference type="AlphaFoldDB" id="A0AA88KT00"/>
<dbReference type="Pfam" id="PF13356">
    <property type="entry name" value="Arm-DNA-bind_3"/>
    <property type="match status" value="1"/>
</dbReference>
<organism evidence="7 8">
    <name type="scientific">Artemia franciscana</name>
    <name type="common">Brine shrimp</name>
    <name type="synonym">Artemia sanfranciscana</name>
    <dbReference type="NCBI Taxonomy" id="6661"/>
    <lineage>
        <taxon>Eukaryota</taxon>
        <taxon>Metazoa</taxon>
        <taxon>Ecdysozoa</taxon>
        <taxon>Arthropoda</taxon>
        <taxon>Crustacea</taxon>
        <taxon>Branchiopoda</taxon>
        <taxon>Anostraca</taxon>
        <taxon>Artemiidae</taxon>
        <taxon>Artemia</taxon>
    </lineage>
</organism>
<comment type="caution">
    <text evidence="7">The sequence shown here is derived from an EMBL/GenBank/DDBJ whole genome shotgun (WGS) entry which is preliminary data.</text>
</comment>
<dbReference type="InterPro" id="IPR010998">
    <property type="entry name" value="Integrase_recombinase_N"/>
</dbReference>
<dbReference type="Gene3D" id="1.10.443.10">
    <property type="entry name" value="Intergrase catalytic core"/>
    <property type="match status" value="1"/>
</dbReference>
<accession>A0AA88KT00</accession>
<dbReference type="GO" id="GO:0003677">
    <property type="term" value="F:DNA binding"/>
    <property type="evidence" value="ECO:0007669"/>
    <property type="project" value="UniProtKB-KW"/>
</dbReference>
<dbReference type="Gene3D" id="1.10.150.130">
    <property type="match status" value="1"/>
</dbReference>
<feature type="domain" description="Core-binding (CB)" evidence="6">
    <location>
        <begin position="79"/>
        <end position="160"/>
    </location>
</feature>
<keyword evidence="4" id="KW-0233">DNA recombination</keyword>
<dbReference type="GO" id="GO:0015074">
    <property type="term" value="P:DNA integration"/>
    <property type="evidence" value="ECO:0007669"/>
    <property type="project" value="UniProtKB-KW"/>
</dbReference>
<dbReference type="InterPro" id="IPR050808">
    <property type="entry name" value="Phage_Integrase"/>
</dbReference>
<dbReference type="InterPro" id="IPR013762">
    <property type="entry name" value="Integrase-like_cat_sf"/>
</dbReference>
<evidence type="ECO:0000256" key="3">
    <source>
        <dbReference type="ARBA" id="ARBA00023125"/>
    </source>
</evidence>
<evidence type="ECO:0000313" key="8">
    <source>
        <dbReference type="Proteomes" id="UP001187531"/>
    </source>
</evidence>
<dbReference type="SUPFAM" id="SSF56349">
    <property type="entry name" value="DNA breaking-rejoining enzymes"/>
    <property type="match status" value="1"/>
</dbReference>
<dbReference type="EMBL" id="JAVRJZ010001680">
    <property type="protein sequence ID" value="KAK2701802.1"/>
    <property type="molecule type" value="Genomic_DNA"/>
</dbReference>
<dbReference type="PANTHER" id="PTHR30629:SF2">
    <property type="entry name" value="PROPHAGE INTEGRASE INTS-RELATED"/>
    <property type="match status" value="1"/>
</dbReference>
<evidence type="ECO:0000259" key="6">
    <source>
        <dbReference type="PROSITE" id="PS51900"/>
    </source>
</evidence>
<dbReference type="Gene3D" id="3.30.160.390">
    <property type="entry name" value="Integrase, DNA-binding domain"/>
    <property type="match status" value="1"/>
</dbReference>
<keyword evidence="8" id="KW-1185">Reference proteome</keyword>
<dbReference type="Pfam" id="PF00589">
    <property type="entry name" value="Phage_integrase"/>
    <property type="match status" value="1"/>
</dbReference>
<evidence type="ECO:0000256" key="2">
    <source>
        <dbReference type="ARBA" id="ARBA00022908"/>
    </source>
</evidence>
<keyword evidence="3" id="KW-0238">DNA-binding</keyword>
<reference evidence="7" key="1">
    <citation type="submission" date="2023-07" db="EMBL/GenBank/DDBJ databases">
        <title>Chromosome-level genome assembly of Artemia franciscana.</title>
        <authorList>
            <person name="Jo E."/>
        </authorList>
    </citation>
    <scope>NUCLEOTIDE SEQUENCE</scope>
    <source>
        <tissue evidence="7">Whole body</tissue>
    </source>
</reference>
<dbReference type="Proteomes" id="UP001187531">
    <property type="component" value="Unassembled WGS sequence"/>
</dbReference>
<dbReference type="InterPro" id="IPR044068">
    <property type="entry name" value="CB"/>
</dbReference>
<proteinExistence type="inferred from homology"/>
<protein>
    <recommendedName>
        <fullName evidence="9">Integrase</fullName>
    </recommendedName>
</protein>
<dbReference type="InterPro" id="IPR053876">
    <property type="entry name" value="Phage_int_M"/>
</dbReference>
<sequence>MYDEKGLYLIVHPNGGKWWRFRYKLDGKEKTISIGVYPDVTLSKARKRRDEYRVVLADGGDPSFHKKTKKQTEKESRENSFEAITREWLDRSSVKWVESYTVKLTSRFERYIFPRVGNKPITEVTAPELLQALRHIESTGAHESAHRTHQNCSQVFRYAIATGRADRDPAADLKGALIPAKTKHHASITEPAKVGELLRAIDSYQGEFITKCGLQMIPYVFVRPGELRHAEWSEIDFDLAEWHIPAEKMKMPAKQIVPLSDQVIAILESLHPLTGRWKYVFPGIRSKQRPMSENTLNAGLRRLGYTKEEMTSHGFRSMASTLLNEQGFNRDWIERQLAHTERDSVRAAYNYAEYLSERKRMMQHWADYLDNLRADKKVITGIFNRSGS</sequence>
<evidence type="ECO:0000313" key="7">
    <source>
        <dbReference type="EMBL" id="KAK2701802.1"/>
    </source>
</evidence>
<evidence type="ECO:0000256" key="4">
    <source>
        <dbReference type="ARBA" id="ARBA00023172"/>
    </source>
</evidence>
<evidence type="ECO:0008006" key="9">
    <source>
        <dbReference type="Google" id="ProtNLM"/>
    </source>
</evidence>
<name>A0AA88KT00_ARTSF</name>
<keyword evidence="2" id="KW-0229">DNA integration</keyword>
<dbReference type="PANTHER" id="PTHR30629">
    <property type="entry name" value="PROPHAGE INTEGRASE"/>
    <property type="match status" value="1"/>
</dbReference>
<dbReference type="CDD" id="cd00801">
    <property type="entry name" value="INT_P4_C"/>
    <property type="match status" value="1"/>
</dbReference>
<gene>
    <name evidence="7" type="ORF">QYM36_019557</name>
</gene>